<feature type="transmembrane region" description="Helical" evidence="8">
    <location>
        <begin position="87"/>
        <end position="104"/>
    </location>
</feature>
<evidence type="ECO:0000256" key="3">
    <source>
        <dbReference type="ARBA" id="ARBA00022692"/>
    </source>
</evidence>
<evidence type="ECO:0000256" key="5">
    <source>
        <dbReference type="ARBA" id="ARBA00023136"/>
    </source>
</evidence>
<feature type="transmembrane region" description="Helical" evidence="8">
    <location>
        <begin position="6"/>
        <end position="25"/>
    </location>
</feature>
<keyword evidence="7" id="KW-0175">Coiled coil</keyword>
<dbReference type="InterPro" id="IPR002898">
    <property type="entry name" value="MotA_ExbB_proton_chnl"/>
</dbReference>
<keyword evidence="5 8" id="KW-0472">Membrane</keyword>
<evidence type="ECO:0000313" key="11">
    <source>
        <dbReference type="Proteomes" id="UP000256512"/>
    </source>
</evidence>
<evidence type="ECO:0000256" key="1">
    <source>
        <dbReference type="ARBA" id="ARBA00004651"/>
    </source>
</evidence>
<dbReference type="RefSeq" id="WP_115949742.1">
    <property type="nucleotide sequence ID" value="NZ_QNVS01000016.1"/>
</dbReference>
<dbReference type="Proteomes" id="UP000256512">
    <property type="component" value="Unassembled WGS sequence"/>
</dbReference>
<organism evidence="10 11">
    <name type="scientific">Chryseobacterium piscium</name>
    <dbReference type="NCBI Taxonomy" id="333702"/>
    <lineage>
        <taxon>Bacteria</taxon>
        <taxon>Pseudomonadati</taxon>
        <taxon>Bacteroidota</taxon>
        <taxon>Flavobacteriia</taxon>
        <taxon>Flavobacteriales</taxon>
        <taxon>Weeksellaceae</taxon>
        <taxon>Chryseobacterium group</taxon>
        <taxon>Chryseobacterium</taxon>
    </lineage>
</organism>
<keyword evidence="6" id="KW-0653">Protein transport</keyword>
<accession>A0A3D9BNI0</accession>
<evidence type="ECO:0000259" key="9">
    <source>
        <dbReference type="Pfam" id="PF01618"/>
    </source>
</evidence>
<evidence type="ECO:0000256" key="8">
    <source>
        <dbReference type="SAM" id="Phobius"/>
    </source>
</evidence>
<evidence type="ECO:0000256" key="7">
    <source>
        <dbReference type="SAM" id="Coils"/>
    </source>
</evidence>
<dbReference type="GO" id="GO:0015031">
    <property type="term" value="P:protein transport"/>
    <property type="evidence" value="ECO:0007669"/>
    <property type="project" value="UniProtKB-KW"/>
</dbReference>
<comment type="similarity">
    <text evidence="6">Belongs to the exbB/tolQ family.</text>
</comment>
<dbReference type="GO" id="GO:0005886">
    <property type="term" value="C:plasma membrane"/>
    <property type="evidence" value="ECO:0007669"/>
    <property type="project" value="UniProtKB-SubCell"/>
</dbReference>
<evidence type="ECO:0000256" key="4">
    <source>
        <dbReference type="ARBA" id="ARBA00022989"/>
    </source>
</evidence>
<feature type="domain" description="MotA/TolQ/ExbB proton channel" evidence="9">
    <location>
        <begin position="36"/>
        <end position="103"/>
    </location>
</feature>
<dbReference type="EMBL" id="QNVS01000016">
    <property type="protein sequence ID" value="REC55074.1"/>
    <property type="molecule type" value="Genomic_DNA"/>
</dbReference>
<proteinExistence type="inferred from homology"/>
<protein>
    <recommendedName>
        <fullName evidence="9">MotA/TolQ/ExbB proton channel domain-containing protein</fullName>
    </recommendedName>
</protein>
<evidence type="ECO:0000256" key="6">
    <source>
        <dbReference type="RuleBase" id="RU004057"/>
    </source>
</evidence>
<dbReference type="Pfam" id="PF01618">
    <property type="entry name" value="MotA_ExbB"/>
    <property type="match status" value="1"/>
</dbReference>
<sequence length="386" mass="44011">MSNEIYIIILAFFAIIAFAIYYETIINKAKNDATRQFVNYYQLENMPSTFVTIGLLGTCIGIVLGLFSFDTDAARIKDSVKELLSGLRLAFIVTILGLIFSLIYKRRVNDILNKYGDIQPPESPEFIEMRQTNVLLRDLNRGIGNLNRAFSEELITKIQESNKKLADNLATFGKNLATSNHDALLEALKEVIEDLNSGFRDTLGLLVKQNFSELTNSIDSLNNWQKENKAYIEDFARRYEKIVQYTEDMNTNLEKIVTTNANLLSQNGKLHNIVDSLNSVMVQDTKFREITSNLNNASSNIKESLNQFSTDLQNTKNQLEGITNLRANIELLNDQLSNLRNIDIDEERLYMQGIKETMASMDEMFKRHYEAIPKLIQNNLKSISNG</sequence>
<keyword evidence="4 8" id="KW-1133">Transmembrane helix</keyword>
<comment type="subcellular location">
    <subcellularLocation>
        <location evidence="1">Cell membrane</location>
        <topology evidence="1">Multi-pass membrane protein</topology>
    </subcellularLocation>
    <subcellularLocation>
        <location evidence="6">Membrane</location>
        <topology evidence="6">Multi-pass membrane protein</topology>
    </subcellularLocation>
</comment>
<reference evidence="10 11" key="1">
    <citation type="journal article" date="2006" name="Int. J. Syst. Evol. Microbiol.">
        <title>Chryseobacterium piscium sp. nov., isolated from fish of the South Atlantic Ocean off South Africa.</title>
        <authorList>
            <person name="de Beer H."/>
            <person name="Hugo C.J."/>
            <person name="Jooste P.J."/>
            <person name="Vancanneyt M."/>
            <person name="Coenye T."/>
            <person name="Vandamme P."/>
        </authorList>
    </citation>
    <scope>NUCLEOTIDE SEQUENCE [LARGE SCALE GENOMIC DNA]</scope>
    <source>
        <strain evidence="10 11">CCUG 51923</strain>
    </source>
</reference>
<evidence type="ECO:0000313" key="10">
    <source>
        <dbReference type="EMBL" id="REC55074.1"/>
    </source>
</evidence>
<keyword evidence="3 8" id="KW-0812">Transmembrane</keyword>
<name>A0A3D9BNI0_9FLAO</name>
<dbReference type="AlphaFoldDB" id="A0A3D9BNI0"/>
<evidence type="ECO:0000256" key="2">
    <source>
        <dbReference type="ARBA" id="ARBA00022475"/>
    </source>
</evidence>
<comment type="caution">
    <text evidence="10">The sequence shown here is derived from an EMBL/GenBank/DDBJ whole genome shotgun (WGS) entry which is preliminary data.</text>
</comment>
<feature type="coiled-coil region" evidence="7">
    <location>
        <begin position="305"/>
        <end position="342"/>
    </location>
</feature>
<keyword evidence="6" id="KW-0813">Transport</keyword>
<feature type="transmembrane region" description="Helical" evidence="8">
    <location>
        <begin position="46"/>
        <end position="67"/>
    </location>
</feature>
<keyword evidence="2" id="KW-1003">Cell membrane</keyword>
<keyword evidence="11" id="KW-1185">Reference proteome</keyword>
<gene>
    <name evidence="10" type="ORF">DRF62_07345</name>
</gene>